<dbReference type="InterPro" id="IPR001763">
    <property type="entry name" value="Rhodanese-like_dom"/>
</dbReference>
<gene>
    <name evidence="2" type="ORF">NYR02_13080</name>
</gene>
<dbReference type="PANTHER" id="PTHR43031:SF1">
    <property type="entry name" value="PYRIDINE NUCLEOTIDE-DISULPHIDE OXIDOREDUCTASE"/>
    <property type="match status" value="1"/>
</dbReference>
<evidence type="ECO:0000313" key="2">
    <source>
        <dbReference type="EMBL" id="MCT7359946.1"/>
    </source>
</evidence>
<proteinExistence type="predicted"/>
<dbReference type="PROSITE" id="PS00380">
    <property type="entry name" value="RHODANESE_1"/>
    <property type="match status" value="1"/>
</dbReference>
<accession>A0A9X2WGB3</accession>
<keyword evidence="3" id="KW-1185">Reference proteome</keyword>
<dbReference type="InterPro" id="IPR050229">
    <property type="entry name" value="GlpE_sulfurtransferase"/>
</dbReference>
<dbReference type="AlphaFoldDB" id="A0A9X2WGB3"/>
<dbReference type="CDD" id="cd00158">
    <property type="entry name" value="RHOD"/>
    <property type="match status" value="1"/>
</dbReference>
<dbReference type="GO" id="GO:0004792">
    <property type="term" value="F:thiosulfate-cyanide sulfurtransferase activity"/>
    <property type="evidence" value="ECO:0007669"/>
    <property type="project" value="InterPro"/>
</dbReference>
<dbReference type="Proteomes" id="UP001147830">
    <property type="component" value="Unassembled WGS sequence"/>
</dbReference>
<dbReference type="Gene3D" id="3.40.250.10">
    <property type="entry name" value="Rhodanese-like domain"/>
    <property type="match status" value="1"/>
</dbReference>
<evidence type="ECO:0000313" key="3">
    <source>
        <dbReference type="Proteomes" id="UP001147830"/>
    </source>
</evidence>
<evidence type="ECO:0000259" key="1">
    <source>
        <dbReference type="PROSITE" id="PS50206"/>
    </source>
</evidence>
<feature type="domain" description="Rhodanese" evidence="1">
    <location>
        <begin position="31"/>
        <end position="108"/>
    </location>
</feature>
<dbReference type="InterPro" id="IPR036873">
    <property type="entry name" value="Rhodanese-like_dom_sf"/>
</dbReference>
<comment type="caution">
    <text evidence="2">The sequence shown here is derived from an EMBL/GenBank/DDBJ whole genome shotgun (WGS) entry which is preliminary data.</text>
</comment>
<dbReference type="RefSeq" id="WP_260976809.1">
    <property type="nucleotide sequence ID" value="NZ_JAOANI010000020.1"/>
</dbReference>
<dbReference type="SUPFAM" id="SSF52821">
    <property type="entry name" value="Rhodanese/Cell cycle control phosphatase"/>
    <property type="match status" value="1"/>
</dbReference>
<dbReference type="EMBL" id="JAOANI010000020">
    <property type="protein sequence ID" value="MCT7359946.1"/>
    <property type="molecule type" value="Genomic_DNA"/>
</dbReference>
<organism evidence="2 3">
    <name type="scientific">Thalassolituus pacificus</name>
    <dbReference type="NCBI Taxonomy" id="2975440"/>
    <lineage>
        <taxon>Bacteria</taxon>
        <taxon>Pseudomonadati</taxon>
        <taxon>Pseudomonadota</taxon>
        <taxon>Gammaproteobacteria</taxon>
        <taxon>Oceanospirillales</taxon>
        <taxon>Oceanospirillaceae</taxon>
        <taxon>Thalassolituus</taxon>
    </lineage>
</organism>
<protein>
    <submittedName>
        <fullName evidence="2">Rhodanese-like domain-containing protein</fullName>
    </submittedName>
</protein>
<reference evidence="2" key="1">
    <citation type="journal article" date="2022" name="Front. Microbiol.">
        <title>Genome-based taxonomic rearrangement of Oceanobacter-related bacteria including the description of Thalassolituus hydrocarbonoclasticus sp. nov. and Thalassolituus pacificus sp. nov. and emended description of the genus Thalassolituus.</title>
        <authorList>
            <person name="Dong C."/>
            <person name="Wei L."/>
            <person name="Wang J."/>
            <person name="Lai Q."/>
            <person name="Huang Z."/>
            <person name="Shao Z."/>
        </authorList>
    </citation>
    <scope>NUCLEOTIDE SEQUENCE</scope>
    <source>
        <strain evidence="2">59MF3M-4</strain>
    </source>
</reference>
<name>A0A9X2WGB3_9GAMM</name>
<reference evidence="2" key="2">
    <citation type="submission" date="2022-08" db="EMBL/GenBank/DDBJ databases">
        <authorList>
            <person name="Dong C."/>
        </authorList>
    </citation>
    <scope>NUCLEOTIDE SEQUENCE</scope>
    <source>
        <strain evidence="2">59MF3M-4</strain>
    </source>
</reference>
<dbReference type="Pfam" id="PF00581">
    <property type="entry name" value="Rhodanese"/>
    <property type="match status" value="1"/>
</dbReference>
<dbReference type="InterPro" id="IPR001307">
    <property type="entry name" value="Thiosulphate_STrfase_CS"/>
</dbReference>
<dbReference type="SMART" id="SM00450">
    <property type="entry name" value="RHOD"/>
    <property type="match status" value="1"/>
</dbReference>
<dbReference type="PROSITE" id="PS50206">
    <property type="entry name" value="RHODANESE_3"/>
    <property type="match status" value="1"/>
</dbReference>
<sequence length="115" mass="12570">MNNTIKPEQIKQNLDQGIPMTLVEALPERYFAAGHLPGALNIPHDEIRARAAEQLPDNEALIVVYCASSSCQNSKMAAQILAQMGYVNVQEFVEGKQGWEEAGYPLELANTGAEV</sequence>
<dbReference type="PANTHER" id="PTHR43031">
    <property type="entry name" value="FAD-DEPENDENT OXIDOREDUCTASE"/>
    <property type="match status" value="1"/>
</dbReference>